<sequence>MSLLNLKHIKKVFSVGNENEVQALKDVSFSVEKGDYVAIMGESGAGKSTLLNIIATLDQPTSGEIMLNGIDLSHLFENESSRFRREHLGFVFQSFNLLDTFSNRDNIYLPLVLSRKSHQFMDNKLQPLSKTLGIEQLLDRQPSEISGGQKQRVAIARALITDPSLLLADEPTGALDSNNSKKILNVFERINERGQTILMVTHSAQAASYAQRTLFIKDGKIYNELYRGDQSRSQYLQKIIDSLTALENNEEVG</sequence>
<dbReference type="SMR" id="A0A6P1E4N6"/>
<dbReference type="GO" id="GO:0006865">
    <property type="term" value="P:amino acid transport"/>
    <property type="evidence" value="ECO:0007669"/>
    <property type="project" value="UniProtKB-KW"/>
</dbReference>
<evidence type="ECO:0000256" key="5">
    <source>
        <dbReference type="ARBA" id="ARBA00022970"/>
    </source>
</evidence>
<protein>
    <submittedName>
        <fullName evidence="7">ATP-binding cassette domain-containing protein</fullName>
    </submittedName>
</protein>
<dbReference type="EMBL" id="CP047121">
    <property type="protein sequence ID" value="QHB51050.1"/>
    <property type="molecule type" value="Genomic_DNA"/>
</dbReference>
<dbReference type="GO" id="GO:0016887">
    <property type="term" value="F:ATP hydrolysis activity"/>
    <property type="evidence" value="ECO:0007669"/>
    <property type="project" value="InterPro"/>
</dbReference>
<keyword evidence="5" id="KW-0029">Amino-acid transport</keyword>
<dbReference type="PROSITE" id="PS50893">
    <property type="entry name" value="ABC_TRANSPORTER_2"/>
    <property type="match status" value="1"/>
</dbReference>
<dbReference type="PROSITE" id="PS00211">
    <property type="entry name" value="ABC_TRANSPORTER_1"/>
    <property type="match status" value="1"/>
</dbReference>
<dbReference type="GO" id="GO:0098796">
    <property type="term" value="C:membrane protein complex"/>
    <property type="evidence" value="ECO:0007669"/>
    <property type="project" value="UniProtKB-ARBA"/>
</dbReference>
<dbReference type="InterPro" id="IPR017911">
    <property type="entry name" value="MacB-like_ATP-bd"/>
</dbReference>
<dbReference type="GO" id="GO:0022857">
    <property type="term" value="F:transmembrane transporter activity"/>
    <property type="evidence" value="ECO:0007669"/>
    <property type="project" value="UniProtKB-ARBA"/>
</dbReference>
<keyword evidence="2" id="KW-0813">Transport</keyword>
<feature type="domain" description="ABC transporter" evidence="6">
    <location>
        <begin position="4"/>
        <end position="243"/>
    </location>
</feature>
<dbReference type="PANTHER" id="PTHR42798">
    <property type="entry name" value="LIPOPROTEIN-RELEASING SYSTEM ATP-BINDING PROTEIN LOLD"/>
    <property type="match status" value="1"/>
</dbReference>
<dbReference type="RefSeq" id="WP_003551792.1">
    <property type="nucleotide sequence ID" value="NZ_CABKOL010000106.1"/>
</dbReference>
<evidence type="ECO:0000256" key="3">
    <source>
        <dbReference type="ARBA" id="ARBA00022741"/>
    </source>
</evidence>
<evidence type="ECO:0000256" key="1">
    <source>
        <dbReference type="ARBA" id="ARBA00005417"/>
    </source>
</evidence>
<name>A0A6P1E4N6_LENHI</name>
<dbReference type="InterPro" id="IPR003439">
    <property type="entry name" value="ABC_transporter-like_ATP-bd"/>
</dbReference>
<dbReference type="SUPFAM" id="SSF52540">
    <property type="entry name" value="P-loop containing nucleoside triphosphate hydrolases"/>
    <property type="match status" value="1"/>
</dbReference>
<dbReference type="Pfam" id="PF00005">
    <property type="entry name" value="ABC_tran"/>
    <property type="match status" value="1"/>
</dbReference>
<dbReference type="GeneID" id="69057095"/>
<dbReference type="InterPro" id="IPR017871">
    <property type="entry name" value="ABC_transporter-like_CS"/>
</dbReference>
<evidence type="ECO:0000313" key="8">
    <source>
        <dbReference type="Proteomes" id="UP000465035"/>
    </source>
</evidence>
<organism evidence="7 8">
    <name type="scientific">Lentilactobacillus hilgardii</name>
    <name type="common">Lactobacillus hilgardii</name>
    <dbReference type="NCBI Taxonomy" id="1588"/>
    <lineage>
        <taxon>Bacteria</taxon>
        <taxon>Bacillati</taxon>
        <taxon>Bacillota</taxon>
        <taxon>Bacilli</taxon>
        <taxon>Lactobacillales</taxon>
        <taxon>Lactobacillaceae</taxon>
        <taxon>Lentilactobacillus</taxon>
    </lineage>
</organism>
<dbReference type="Proteomes" id="UP000465035">
    <property type="component" value="Chromosome"/>
</dbReference>
<dbReference type="FunFam" id="3.40.50.300:FF:000032">
    <property type="entry name" value="Export ABC transporter ATP-binding protein"/>
    <property type="match status" value="1"/>
</dbReference>
<dbReference type="GO" id="GO:0005524">
    <property type="term" value="F:ATP binding"/>
    <property type="evidence" value="ECO:0007669"/>
    <property type="project" value="UniProtKB-KW"/>
</dbReference>
<comment type="similarity">
    <text evidence="1">Belongs to the ABC transporter superfamily.</text>
</comment>
<gene>
    <name evidence="7" type="ORF">GQR93_01835</name>
</gene>
<keyword evidence="4 7" id="KW-0067">ATP-binding</keyword>
<evidence type="ECO:0000313" key="7">
    <source>
        <dbReference type="EMBL" id="QHB51050.1"/>
    </source>
</evidence>
<dbReference type="CDD" id="cd03255">
    <property type="entry name" value="ABC_MJ0796_LolCDE_FtsE"/>
    <property type="match status" value="1"/>
</dbReference>
<dbReference type="InterPro" id="IPR003593">
    <property type="entry name" value="AAA+_ATPase"/>
</dbReference>
<reference evidence="7 8" key="1">
    <citation type="submission" date="2019-12" db="EMBL/GenBank/DDBJ databases">
        <title>Lactobacillus hilgardii FLUB.</title>
        <authorList>
            <person name="Gustaw K."/>
        </authorList>
    </citation>
    <scope>NUCLEOTIDE SEQUENCE [LARGE SCALE GENOMIC DNA]</scope>
    <source>
        <strain evidence="7 8">FLUB</strain>
    </source>
</reference>
<dbReference type="Gene3D" id="3.40.50.300">
    <property type="entry name" value="P-loop containing nucleotide triphosphate hydrolases"/>
    <property type="match status" value="1"/>
</dbReference>
<evidence type="ECO:0000259" key="6">
    <source>
        <dbReference type="PROSITE" id="PS50893"/>
    </source>
</evidence>
<dbReference type="InterPro" id="IPR027417">
    <property type="entry name" value="P-loop_NTPase"/>
</dbReference>
<proteinExistence type="inferred from homology"/>
<keyword evidence="3" id="KW-0547">Nucleotide-binding</keyword>
<dbReference type="AlphaFoldDB" id="A0A6P1E4N6"/>
<evidence type="ECO:0000256" key="2">
    <source>
        <dbReference type="ARBA" id="ARBA00022448"/>
    </source>
</evidence>
<dbReference type="SMART" id="SM00382">
    <property type="entry name" value="AAA"/>
    <property type="match status" value="1"/>
</dbReference>
<accession>A0A6P1E4N6</accession>
<evidence type="ECO:0000256" key="4">
    <source>
        <dbReference type="ARBA" id="ARBA00022840"/>
    </source>
</evidence>
<dbReference type="PANTHER" id="PTHR42798:SF7">
    <property type="entry name" value="ALPHA-D-RIBOSE 1-METHYLPHOSPHONATE 5-TRIPHOSPHATE SYNTHASE SUBUNIT PHNL"/>
    <property type="match status" value="1"/>
</dbReference>